<accession>A0A417XVZ9</accession>
<feature type="region of interest" description="Disordered" evidence="1">
    <location>
        <begin position="1"/>
        <end position="33"/>
    </location>
</feature>
<feature type="compositionally biased region" description="Low complexity" evidence="1">
    <location>
        <begin position="1"/>
        <end position="22"/>
    </location>
</feature>
<feature type="region of interest" description="Disordered" evidence="1">
    <location>
        <begin position="58"/>
        <end position="85"/>
    </location>
</feature>
<dbReference type="InterPro" id="IPR026004">
    <property type="entry name" value="Septum_form"/>
</dbReference>
<organism evidence="3 4">
    <name type="scientific">Nocardioides immobilis</name>
    <dbReference type="NCBI Taxonomy" id="2049295"/>
    <lineage>
        <taxon>Bacteria</taxon>
        <taxon>Bacillati</taxon>
        <taxon>Actinomycetota</taxon>
        <taxon>Actinomycetes</taxon>
        <taxon>Propionibacteriales</taxon>
        <taxon>Nocardioidaceae</taxon>
        <taxon>Nocardioides</taxon>
    </lineage>
</organism>
<feature type="compositionally biased region" description="Pro residues" evidence="1">
    <location>
        <begin position="70"/>
        <end position="83"/>
    </location>
</feature>
<comment type="caution">
    <text evidence="3">The sequence shown here is derived from an EMBL/GenBank/DDBJ whole genome shotgun (WGS) entry which is preliminary data.</text>
</comment>
<keyword evidence="4" id="KW-1185">Reference proteome</keyword>
<evidence type="ECO:0000313" key="3">
    <source>
        <dbReference type="EMBL" id="RHW24536.1"/>
    </source>
</evidence>
<dbReference type="EMBL" id="QXGH01000031">
    <property type="protein sequence ID" value="RHW24536.1"/>
    <property type="molecule type" value="Genomic_DNA"/>
</dbReference>
<evidence type="ECO:0000259" key="2">
    <source>
        <dbReference type="Pfam" id="PF13845"/>
    </source>
</evidence>
<dbReference type="Pfam" id="PF13845">
    <property type="entry name" value="Septum_form"/>
    <property type="match status" value="1"/>
</dbReference>
<feature type="domain" description="Septum formation-related" evidence="2">
    <location>
        <begin position="87"/>
        <end position="301"/>
    </location>
</feature>
<protein>
    <recommendedName>
        <fullName evidence="2">Septum formation-related domain-containing protein</fullName>
    </recommendedName>
</protein>
<sequence>MPPASSTASRSSTRPSGRGATGAPSAGRRRVSDLGVRRRAVSVLLSALVAVTVAGCAGDDKEPSASRPTHPTPPPTAAPPPQAPAEGACYRLTFRQALAPTSAARPIPCADPHTSETYAVGTLDTVVDGHLLAVDSQRVQKQVAEACPAALTRFLGGDQAALRLSMFRPVWFTPTLAQSDRGADWYRCDVVIVAGDEELAEPDGGLKGALDKDAVRDRYAMCGTAAPDDPDFERVICGVEHTWRAIQVVPYPAGRYPGVPAVRDRLESPCEDAGLDVAEDPLDYRWGYEYPTKEQWDMGQTWGLCWAPD</sequence>
<proteinExistence type="predicted"/>
<reference evidence="3 4" key="1">
    <citation type="submission" date="2018-09" db="EMBL/GenBank/DDBJ databases">
        <title>Genome sequencing of Nocardioides immobilis CCTCC AB 2017083 for comparison to Nocardioides silvaticus.</title>
        <authorList>
            <person name="Li C."/>
            <person name="Wang G."/>
        </authorList>
    </citation>
    <scope>NUCLEOTIDE SEQUENCE [LARGE SCALE GENOMIC DNA]</scope>
    <source>
        <strain evidence="3 4">CCTCC AB 2017083</strain>
    </source>
</reference>
<name>A0A417XVZ9_9ACTN</name>
<evidence type="ECO:0000313" key="4">
    <source>
        <dbReference type="Proteomes" id="UP000283644"/>
    </source>
</evidence>
<dbReference type="Proteomes" id="UP000283644">
    <property type="component" value="Unassembled WGS sequence"/>
</dbReference>
<dbReference type="OrthoDB" id="3381205at2"/>
<gene>
    <name evidence="3" type="ORF">D0Z08_23750</name>
</gene>
<dbReference type="AlphaFoldDB" id="A0A417XVZ9"/>
<evidence type="ECO:0000256" key="1">
    <source>
        <dbReference type="SAM" id="MobiDB-lite"/>
    </source>
</evidence>